<dbReference type="AlphaFoldDB" id="V6LQE9"/>
<proteinExistence type="predicted"/>
<reference evidence="1 2" key="1">
    <citation type="journal article" date="2014" name="PLoS Genet.">
        <title>The Genome of Spironucleus salmonicida Highlights a Fish Pathogen Adapted to Fluctuating Environments.</title>
        <authorList>
            <person name="Xu F."/>
            <person name="Jerlstrom-Hultqvist J."/>
            <person name="Einarsson E."/>
            <person name="Astvaldsson A."/>
            <person name="Svard S.G."/>
            <person name="Andersson J.O."/>
        </authorList>
    </citation>
    <scope>NUCLEOTIDE SEQUENCE</scope>
    <source>
        <strain evidence="2">ATCC 50377</strain>
    </source>
</reference>
<organism evidence="1">
    <name type="scientific">Spironucleus salmonicida</name>
    <dbReference type="NCBI Taxonomy" id="348837"/>
    <lineage>
        <taxon>Eukaryota</taxon>
        <taxon>Metamonada</taxon>
        <taxon>Diplomonadida</taxon>
        <taxon>Hexamitidae</taxon>
        <taxon>Hexamitinae</taxon>
        <taxon>Spironucleus</taxon>
    </lineage>
</organism>
<name>V6LQE9_9EUKA</name>
<sequence length="709" mass="82810">MYQQLVQSKFKDSTSFMTPILNFLGIYQLVPDLSIIPSLIQQPEDSNKTFSLLNQQVFKDSQKCNYLFILKIQSHFKSIQEAFKLCNSLEKQALTKLIKPIYINFSKSSYRILRVIAVIIASIFDFPSLSTDICPGIRAFLPSQDSFQDPDPDVRLQALLQNCVEPINLLFDDNETVRTFATAMIKPQQIQDNLILGNIRSARIFAISQLMLKKNYFKQIIKICFDQQSQIILQIAKDMLIAFAVTGFDIKKFEVDISFQSEVEVCFQLCIFIALKEKEVVDKKFFQYFDQKQFGFNEKDKIKKINELISNICLADMNQKIQELLSRISSFQSQDVSYCLDLFLNSYIEEITDNQILYDLCQQILNPQQIKKLFKNDANYTKHLNKKLVEFEKQINLMQVESIDFNQILSITPLNFPDIDSIKLFYQNCQFLDISFNDKDEVFFIKVSQLSELLFILLLRMKEGGERDNASTQAFINYLNYLISQYGKILYNILYEGVIIDDENIDKQLTRLSLFFSFLNKLLIILGNSRKAFKNFQIPNMVQLSILLYSLKYYLFTAQDVNKLKDDNLISVCQELQNQVFSMLEFQDKVIISCIDLPLFRSQLQKILKQKLKIDELFTSLVFAFKLISNYNIDQEYEFSKLQKDLQPENQLGQCFSKEINSFFKAQKTDLKKVKKEWIKISLWAQNKSIYEGLTSGLDSSELQKFQHL</sequence>
<dbReference type="EMBL" id="AUWU02000004">
    <property type="protein sequence ID" value="KAH0574568.1"/>
    <property type="molecule type" value="Genomic_DNA"/>
</dbReference>
<dbReference type="Proteomes" id="UP000018208">
    <property type="component" value="Unassembled WGS sequence"/>
</dbReference>
<protein>
    <submittedName>
        <fullName evidence="1">Uncharacterized protein</fullName>
    </submittedName>
</protein>
<keyword evidence="3" id="KW-1185">Reference proteome</keyword>
<dbReference type="EMBL" id="KI546085">
    <property type="protein sequence ID" value="EST45931.1"/>
    <property type="molecule type" value="Genomic_DNA"/>
</dbReference>
<evidence type="ECO:0000313" key="3">
    <source>
        <dbReference type="Proteomes" id="UP000018208"/>
    </source>
</evidence>
<dbReference type="VEuPathDB" id="GiardiaDB:SS50377_24526"/>
<reference evidence="2" key="2">
    <citation type="submission" date="2020-12" db="EMBL/GenBank/DDBJ databases">
        <title>New Spironucleus salmonicida genome in near-complete chromosomes.</title>
        <authorList>
            <person name="Xu F."/>
            <person name="Kurt Z."/>
            <person name="Jimenez-Gonzalez A."/>
            <person name="Astvaldsson A."/>
            <person name="Andersson J.O."/>
            <person name="Svard S.G."/>
        </authorList>
    </citation>
    <scope>NUCLEOTIDE SEQUENCE</scope>
    <source>
        <strain evidence="2">ATCC 50377</strain>
    </source>
</reference>
<gene>
    <name evidence="1" type="ORF">SS50377_13910</name>
    <name evidence="2" type="ORF">SS50377_24526</name>
</gene>
<accession>V6LQE9</accession>
<evidence type="ECO:0000313" key="1">
    <source>
        <dbReference type="EMBL" id="EST45931.1"/>
    </source>
</evidence>
<evidence type="ECO:0000313" key="2">
    <source>
        <dbReference type="EMBL" id="KAH0574568.1"/>
    </source>
</evidence>